<dbReference type="InterPro" id="IPR036250">
    <property type="entry name" value="AcylCo_DH-like_C"/>
</dbReference>
<organism evidence="10 11">
    <name type="scientific">Oceanococcus atlanticus</name>
    <dbReference type="NCBI Taxonomy" id="1317117"/>
    <lineage>
        <taxon>Bacteria</taxon>
        <taxon>Pseudomonadati</taxon>
        <taxon>Pseudomonadota</taxon>
        <taxon>Gammaproteobacteria</taxon>
        <taxon>Chromatiales</taxon>
        <taxon>Oceanococcaceae</taxon>
        <taxon>Oceanococcus</taxon>
    </lineage>
</organism>
<dbReference type="Proteomes" id="UP000192342">
    <property type="component" value="Unassembled WGS sequence"/>
</dbReference>
<keyword evidence="4 6" id="KW-0274">FAD</keyword>
<dbReference type="InterPro" id="IPR037069">
    <property type="entry name" value="AcylCoA_DH/ox_N_sf"/>
</dbReference>
<keyword evidence="3 6" id="KW-0285">Flavoprotein</keyword>
<accession>A0A1Y1SG46</accession>
<reference evidence="10 11" key="1">
    <citation type="submission" date="2013-04" db="EMBL/GenBank/DDBJ databases">
        <title>Oceanococcus atlanticus 22II-S10r2 Genome Sequencing.</title>
        <authorList>
            <person name="Lai Q."/>
            <person name="Li G."/>
            <person name="Shao Z."/>
        </authorList>
    </citation>
    <scope>NUCLEOTIDE SEQUENCE [LARGE SCALE GENOMIC DNA]</scope>
    <source>
        <strain evidence="10 11">22II-S10r2</strain>
    </source>
</reference>
<protein>
    <submittedName>
        <fullName evidence="10">Acyl-CoA dehydrogenase</fullName>
    </submittedName>
</protein>
<dbReference type="InterPro" id="IPR006091">
    <property type="entry name" value="Acyl-CoA_Oxase/DH_mid-dom"/>
</dbReference>
<evidence type="ECO:0000259" key="9">
    <source>
        <dbReference type="Pfam" id="PF02771"/>
    </source>
</evidence>
<feature type="domain" description="Acyl-CoA dehydrogenase/oxidase C-terminal" evidence="7">
    <location>
        <begin position="229"/>
        <end position="377"/>
    </location>
</feature>
<dbReference type="RefSeq" id="WP_083559002.1">
    <property type="nucleotide sequence ID" value="NZ_AQQV01000001.1"/>
</dbReference>
<dbReference type="Gene3D" id="1.10.540.10">
    <property type="entry name" value="Acyl-CoA dehydrogenase/oxidase, N-terminal domain"/>
    <property type="match status" value="1"/>
</dbReference>
<feature type="domain" description="Acyl-CoA oxidase/dehydrogenase middle" evidence="8">
    <location>
        <begin position="124"/>
        <end position="217"/>
    </location>
</feature>
<evidence type="ECO:0000259" key="7">
    <source>
        <dbReference type="Pfam" id="PF00441"/>
    </source>
</evidence>
<dbReference type="InterPro" id="IPR009075">
    <property type="entry name" value="AcylCo_DH/oxidase_C"/>
</dbReference>
<evidence type="ECO:0000256" key="1">
    <source>
        <dbReference type="ARBA" id="ARBA00001974"/>
    </source>
</evidence>
<evidence type="ECO:0000259" key="8">
    <source>
        <dbReference type="Pfam" id="PF02770"/>
    </source>
</evidence>
<comment type="caution">
    <text evidence="10">The sequence shown here is derived from an EMBL/GenBank/DDBJ whole genome shotgun (WGS) entry which is preliminary data.</text>
</comment>
<comment type="cofactor">
    <cofactor evidence="1 6">
        <name>FAD</name>
        <dbReference type="ChEBI" id="CHEBI:57692"/>
    </cofactor>
</comment>
<evidence type="ECO:0000256" key="6">
    <source>
        <dbReference type="RuleBase" id="RU362125"/>
    </source>
</evidence>
<evidence type="ECO:0000256" key="3">
    <source>
        <dbReference type="ARBA" id="ARBA00022630"/>
    </source>
</evidence>
<evidence type="ECO:0000313" key="11">
    <source>
        <dbReference type="Proteomes" id="UP000192342"/>
    </source>
</evidence>
<evidence type="ECO:0000313" key="10">
    <source>
        <dbReference type="EMBL" id="ORE88350.1"/>
    </source>
</evidence>
<dbReference type="Gene3D" id="2.40.110.10">
    <property type="entry name" value="Butyryl-CoA Dehydrogenase, subunit A, domain 2"/>
    <property type="match status" value="1"/>
</dbReference>
<comment type="similarity">
    <text evidence="2 6">Belongs to the acyl-CoA dehydrogenase family.</text>
</comment>
<dbReference type="AlphaFoldDB" id="A0A1Y1SG46"/>
<evidence type="ECO:0000256" key="2">
    <source>
        <dbReference type="ARBA" id="ARBA00009347"/>
    </source>
</evidence>
<dbReference type="InterPro" id="IPR050741">
    <property type="entry name" value="Acyl-CoA_dehydrogenase"/>
</dbReference>
<evidence type="ECO:0000256" key="4">
    <source>
        <dbReference type="ARBA" id="ARBA00022827"/>
    </source>
</evidence>
<dbReference type="SUPFAM" id="SSF47203">
    <property type="entry name" value="Acyl-CoA dehydrogenase C-terminal domain-like"/>
    <property type="match status" value="1"/>
</dbReference>
<dbReference type="OrthoDB" id="9802447at2"/>
<dbReference type="GO" id="GO:0003995">
    <property type="term" value="F:acyl-CoA dehydrogenase activity"/>
    <property type="evidence" value="ECO:0007669"/>
    <property type="project" value="TreeGrafter"/>
</dbReference>
<name>A0A1Y1SG46_9GAMM</name>
<proteinExistence type="inferred from homology"/>
<dbReference type="STRING" id="1317117.ATO7_00705"/>
<dbReference type="Pfam" id="PF02770">
    <property type="entry name" value="Acyl-CoA_dh_M"/>
    <property type="match status" value="1"/>
</dbReference>
<dbReference type="Pfam" id="PF02771">
    <property type="entry name" value="Acyl-CoA_dh_N"/>
    <property type="match status" value="1"/>
</dbReference>
<dbReference type="PANTHER" id="PTHR48083:SF28">
    <property type="entry name" value="ACYL-COA DEHYDROGENASE FAMILY PROTEIN (AFU_ORTHOLOGUE AFUA_6G10880)-RELATED"/>
    <property type="match status" value="1"/>
</dbReference>
<dbReference type="InterPro" id="IPR046373">
    <property type="entry name" value="Acyl-CoA_Oxase/DH_mid-dom_sf"/>
</dbReference>
<dbReference type="GO" id="GO:0050660">
    <property type="term" value="F:flavin adenine dinucleotide binding"/>
    <property type="evidence" value="ECO:0007669"/>
    <property type="project" value="InterPro"/>
</dbReference>
<feature type="domain" description="Acyl-CoA dehydrogenase/oxidase N-terminal" evidence="9">
    <location>
        <begin position="7"/>
        <end position="120"/>
    </location>
</feature>
<evidence type="ECO:0000256" key="5">
    <source>
        <dbReference type="ARBA" id="ARBA00023002"/>
    </source>
</evidence>
<gene>
    <name evidence="10" type="ORF">ATO7_00705</name>
</gene>
<dbReference type="GO" id="GO:0033539">
    <property type="term" value="P:fatty acid beta-oxidation using acyl-CoA dehydrogenase"/>
    <property type="evidence" value="ECO:0007669"/>
    <property type="project" value="TreeGrafter"/>
</dbReference>
<dbReference type="InterPro" id="IPR013786">
    <property type="entry name" value="AcylCoA_DH/ox_N"/>
</dbReference>
<keyword evidence="11" id="KW-1185">Reference proteome</keyword>
<dbReference type="Gene3D" id="1.20.140.10">
    <property type="entry name" value="Butyryl-CoA Dehydrogenase, subunit A, domain 3"/>
    <property type="match status" value="1"/>
</dbReference>
<dbReference type="FunFam" id="1.20.140.10:FF:000001">
    <property type="entry name" value="Acyl-CoA dehydrogenase"/>
    <property type="match status" value="1"/>
</dbReference>
<sequence>MKSPYYTPEHDAFREQVRRFVESEITPHIQSWEDAGQIPRALYKRCAELGLLGIGYPDTYGGTPVDDGFYPMIFVQELCRSGSGGIVAALGSLGIGLPPILALGSEALKQQIIPDVLAGEQIAALAITEPGGGSDVANLSCRAERDGDHYVVSGSKTFITQGMQADWFTVAVRTGGAGIGGISLLAINAASEGFSRTPLRKMGWHCSDTATLYFDQCRVPVNQLIGTENQGFLGIMRNFNNERLALAAQACGLAAVCIEESRRYAEERKTFGKPLSKHQVIRHKLVEMQGRYLAAQALLEQLTWRVDHGEVPIAELCMLKNFATATLEYIAGEAVQIHGGAGFMHGSTVERIFRETKVLSIGGGASEVMADLAARQMGL</sequence>
<dbReference type="InterPro" id="IPR009100">
    <property type="entry name" value="AcylCoA_DH/oxidase_NM_dom_sf"/>
</dbReference>
<dbReference type="GO" id="GO:0005737">
    <property type="term" value="C:cytoplasm"/>
    <property type="evidence" value="ECO:0007669"/>
    <property type="project" value="TreeGrafter"/>
</dbReference>
<dbReference type="SUPFAM" id="SSF56645">
    <property type="entry name" value="Acyl-CoA dehydrogenase NM domain-like"/>
    <property type="match status" value="1"/>
</dbReference>
<dbReference type="Pfam" id="PF00441">
    <property type="entry name" value="Acyl-CoA_dh_1"/>
    <property type="match status" value="1"/>
</dbReference>
<dbReference type="EMBL" id="AQQV01000001">
    <property type="protein sequence ID" value="ORE88350.1"/>
    <property type="molecule type" value="Genomic_DNA"/>
</dbReference>
<keyword evidence="5 6" id="KW-0560">Oxidoreductase</keyword>
<dbReference type="PANTHER" id="PTHR48083">
    <property type="entry name" value="MEDIUM-CHAIN SPECIFIC ACYL-COA DEHYDROGENASE, MITOCHONDRIAL-RELATED"/>
    <property type="match status" value="1"/>
</dbReference>
<dbReference type="FunFam" id="2.40.110.10:FF:000002">
    <property type="entry name" value="Acyl-CoA dehydrogenase fadE12"/>
    <property type="match status" value="1"/>
</dbReference>